<accession>A0ACB8CTU4</accession>
<gene>
    <name evidence="1" type="ORF">HPB49_024113</name>
</gene>
<evidence type="ECO:0000313" key="2">
    <source>
        <dbReference type="Proteomes" id="UP000821865"/>
    </source>
</evidence>
<sequence length="420" mass="46039">MNVIKRALGEPADVISGPKEVTNSGLLSLFLRLHRAFGGMYFSGDLPGDCRDMKATECTKVPPPLTISGRNHTYTSGLEAAVTKLHRGVGSMLASTDIPQGCSESKKTMFTKVPPTNVISGPQEITKRALLQLCVRLYRRFGGMFFSSDLPEACSKRANITFTKLQPADVIKGREAVTNSGLLRLFMRQHRGLRWHVLLGRPPKSSESKTIMFTKVPPTNVISGPPEVTKSALLQLCVGLNRRVGAIWVKGDLPEVVRATDLLLGSRDVLLLLVASVVLAVLMLLIGLVMLCVRYRQPSADEQPETKKQAASRVKWSLCFWLWRLLHEFPRYCVAVYDVERDDFEHICPRESAPLLRVVRKLVTATGAVLGRVTTPSPLGPWPSSMRIKSQAWGPERCVGGCSGVEDSGGGGGSPNTPRR</sequence>
<keyword evidence="2" id="KW-1185">Reference proteome</keyword>
<proteinExistence type="predicted"/>
<dbReference type="Proteomes" id="UP000821865">
    <property type="component" value="Chromosome 5"/>
</dbReference>
<reference evidence="1" key="1">
    <citation type="submission" date="2020-05" db="EMBL/GenBank/DDBJ databases">
        <title>Large-scale comparative analyses of tick genomes elucidate their genetic diversity and vector capacities.</title>
        <authorList>
            <person name="Jia N."/>
            <person name="Wang J."/>
            <person name="Shi W."/>
            <person name="Du L."/>
            <person name="Sun Y."/>
            <person name="Zhan W."/>
            <person name="Jiang J."/>
            <person name="Wang Q."/>
            <person name="Zhang B."/>
            <person name="Ji P."/>
            <person name="Sakyi L.B."/>
            <person name="Cui X."/>
            <person name="Yuan T."/>
            <person name="Jiang B."/>
            <person name="Yang W."/>
            <person name="Lam T.T.-Y."/>
            <person name="Chang Q."/>
            <person name="Ding S."/>
            <person name="Wang X."/>
            <person name="Zhu J."/>
            <person name="Ruan X."/>
            <person name="Zhao L."/>
            <person name="Wei J."/>
            <person name="Que T."/>
            <person name="Du C."/>
            <person name="Cheng J."/>
            <person name="Dai P."/>
            <person name="Han X."/>
            <person name="Huang E."/>
            <person name="Gao Y."/>
            <person name="Liu J."/>
            <person name="Shao H."/>
            <person name="Ye R."/>
            <person name="Li L."/>
            <person name="Wei W."/>
            <person name="Wang X."/>
            <person name="Wang C."/>
            <person name="Yang T."/>
            <person name="Huo Q."/>
            <person name="Li W."/>
            <person name="Guo W."/>
            <person name="Chen H."/>
            <person name="Zhou L."/>
            <person name="Ni X."/>
            <person name="Tian J."/>
            <person name="Zhou Y."/>
            <person name="Sheng Y."/>
            <person name="Liu T."/>
            <person name="Pan Y."/>
            <person name="Xia L."/>
            <person name="Li J."/>
            <person name="Zhao F."/>
            <person name="Cao W."/>
        </authorList>
    </citation>
    <scope>NUCLEOTIDE SEQUENCE</scope>
    <source>
        <strain evidence="1">Dsil-2018</strain>
    </source>
</reference>
<protein>
    <submittedName>
        <fullName evidence="1">Uncharacterized protein</fullName>
    </submittedName>
</protein>
<dbReference type="EMBL" id="CM023474">
    <property type="protein sequence ID" value="KAH7950442.1"/>
    <property type="molecule type" value="Genomic_DNA"/>
</dbReference>
<organism evidence="1 2">
    <name type="scientific">Dermacentor silvarum</name>
    <name type="common">Tick</name>
    <dbReference type="NCBI Taxonomy" id="543639"/>
    <lineage>
        <taxon>Eukaryota</taxon>
        <taxon>Metazoa</taxon>
        <taxon>Ecdysozoa</taxon>
        <taxon>Arthropoda</taxon>
        <taxon>Chelicerata</taxon>
        <taxon>Arachnida</taxon>
        <taxon>Acari</taxon>
        <taxon>Parasitiformes</taxon>
        <taxon>Ixodida</taxon>
        <taxon>Ixodoidea</taxon>
        <taxon>Ixodidae</taxon>
        <taxon>Rhipicephalinae</taxon>
        <taxon>Dermacentor</taxon>
    </lineage>
</organism>
<name>A0ACB8CTU4_DERSI</name>
<evidence type="ECO:0000313" key="1">
    <source>
        <dbReference type="EMBL" id="KAH7950442.1"/>
    </source>
</evidence>
<comment type="caution">
    <text evidence="1">The sequence shown here is derived from an EMBL/GenBank/DDBJ whole genome shotgun (WGS) entry which is preliminary data.</text>
</comment>